<dbReference type="EMBL" id="BONQ01000073">
    <property type="protein sequence ID" value="GIG46633.1"/>
    <property type="molecule type" value="Genomic_DNA"/>
</dbReference>
<evidence type="ECO:0000313" key="2">
    <source>
        <dbReference type="EMBL" id="GIG46633.1"/>
    </source>
</evidence>
<dbReference type="SUPFAM" id="SSF56091">
    <property type="entry name" value="DNA ligase/mRNA capping enzyme, catalytic domain"/>
    <property type="match status" value="1"/>
</dbReference>
<comment type="caution">
    <text evidence="2">The sequence shown here is derived from an EMBL/GenBank/DDBJ whole genome shotgun (WGS) entry which is preliminary data.</text>
</comment>
<dbReference type="GO" id="GO:0016874">
    <property type="term" value="F:ligase activity"/>
    <property type="evidence" value="ECO:0007669"/>
    <property type="project" value="UniProtKB-KW"/>
</dbReference>
<keyword evidence="3" id="KW-1185">Reference proteome</keyword>
<dbReference type="AlphaFoldDB" id="A0A919UDH2"/>
<dbReference type="PANTHER" id="PTHR43883">
    <property type="entry name" value="SLR0207 PROTEIN"/>
    <property type="match status" value="1"/>
</dbReference>
<protein>
    <submittedName>
        <fullName evidence="2">DNA ligase III</fullName>
    </submittedName>
</protein>
<evidence type="ECO:0000259" key="1">
    <source>
        <dbReference type="Pfam" id="PF09414"/>
    </source>
</evidence>
<dbReference type="RefSeq" id="WP_239136120.1">
    <property type="nucleotide sequence ID" value="NZ_BONQ01000073.1"/>
</dbReference>
<sequence length="265" mass="29724">MGYNGQVLRKYPRTPHLQGSRLQPGDHDLAQVPFAQLAGETRVAGRVLVVEEKLDGANCAVSFDADGQLLLQSRGHYLTGGPREKQFGLLKAWAATVRYQLQPVLTDRYVMYGEWLYAKHTVFYDALPHHFCEFDVYDREAEEFLSTDRRRELLEGLPVSSVPVLYTGRIGKLTELTAFVGPSTCRTPGWRDALREAAVAGGADPDQVVKETDMSEDMEGLYLKLESAGTVLGRYKWVRPSFHTAILDSGSHWQDRPIVANRVRA</sequence>
<dbReference type="Proteomes" id="UP000660611">
    <property type="component" value="Unassembled WGS sequence"/>
</dbReference>
<dbReference type="Gene3D" id="3.30.470.30">
    <property type="entry name" value="DNA ligase/mRNA capping enzyme"/>
    <property type="match status" value="1"/>
</dbReference>
<accession>A0A919UDH2</accession>
<dbReference type="Pfam" id="PF09414">
    <property type="entry name" value="RNA_ligase"/>
    <property type="match status" value="1"/>
</dbReference>
<evidence type="ECO:0000313" key="3">
    <source>
        <dbReference type="Proteomes" id="UP000660611"/>
    </source>
</evidence>
<gene>
    <name evidence="2" type="ORF">Dsi01nite_046740</name>
</gene>
<keyword evidence="2" id="KW-0436">Ligase</keyword>
<organism evidence="2 3">
    <name type="scientific">Dactylosporangium siamense</name>
    <dbReference type="NCBI Taxonomy" id="685454"/>
    <lineage>
        <taxon>Bacteria</taxon>
        <taxon>Bacillati</taxon>
        <taxon>Actinomycetota</taxon>
        <taxon>Actinomycetes</taxon>
        <taxon>Micromonosporales</taxon>
        <taxon>Micromonosporaceae</taxon>
        <taxon>Dactylosporangium</taxon>
    </lineage>
</organism>
<dbReference type="InterPro" id="IPR052732">
    <property type="entry name" value="Cell-binding_unc_protein"/>
</dbReference>
<dbReference type="PANTHER" id="PTHR43883:SF1">
    <property type="entry name" value="GLUCONOKINASE"/>
    <property type="match status" value="1"/>
</dbReference>
<feature type="domain" description="RNA ligase" evidence="1">
    <location>
        <begin position="48"/>
        <end position="238"/>
    </location>
</feature>
<reference evidence="2" key="1">
    <citation type="submission" date="2021-01" db="EMBL/GenBank/DDBJ databases">
        <title>Whole genome shotgun sequence of Dactylosporangium siamense NBRC 106093.</title>
        <authorList>
            <person name="Komaki H."/>
            <person name="Tamura T."/>
        </authorList>
    </citation>
    <scope>NUCLEOTIDE SEQUENCE</scope>
    <source>
        <strain evidence="2">NBRC 106093</strain>
    </source>
</reference>
<name>A0A919UDH2_9ACTN</name>
<proteinExistence type="predicted"/>
<dbReference type="InterPro" id="IPR021122">
    <property type="entry name" value="RNA_ligase_dom_REL/Rnl2"/>
</dbReference>